<name>A0A316C3Y3_PSESE</name>
<keyword evidence="2" id="KW-0269">Exonuclease</keyword>
<dbReference type="InterPro" id="IPR005135">
    <property type="entry name" value="Endo/exonuclease/phosphatase"/>
</dbReference>
<dbReference type="PANTHER" id="PTHR14859">
    <property type="entry name" value="CALCOFLUOR WHITE HYPERSENSITIVE PROTEIN PRECURSOR"/>
    <property type="match status" value="1"/>
</dbReference>
<feature type="domain" description="Endonuclease/exonuclease/phosphatase" evidence="1">
    <location>
        <begin position="27"/>
        <end position="243"/>
    </location>
</feature>
<dbReference type="GO" id="GO:0006506">
    <property type="term" value="P:GPI anchor biosynthetic process"/>
    <property type="evidence" value="ECO:0007669"/>
    <property type="project" value="TreeGrafter"/>
</dbReference>
<keyword evidence="3" id="KW-1185">Reference proteome</keyword>
<keyword evidence="2" id="KW-0540">Nuclease</keyword>
<accession>A0A316C3Y3</accession>
<dbReference type="RefSeq" id="WP_019171592.1">
    <property type="nucleotide sequence ID" value="NZ_QGGG01000005.1"/>
</dbReference>
<dbReference type="PANTHER" id="PTHR14859:SF15">
    <property type="entry name" value="ENDONUCLEASE_EXONUCLEASE_PHOSPHATASE DOMAIN-CONTAINING PROTEIN"/>
    <property type="match status" value="1"/>
</dbReference>
<reference evidence="2 3" key="1">
    <citation type="submission" date="2018-05" db="EMBL/GenBank/DDBJ databases">
        <title>Genomic Encyclopedia of Type Strains, Phase IV (KMG-IV): sequencing the most valuable type-strain genomes for metagenomic binning, comparative biology and taxonomic classification.</title>
        <authorList>
            <person name="Goeker M."/>
        </authorList>
    </citation>
    <scope>NUCLEOTIDE SEQUENCE [LARGE SCALE GENOMIC DNA]</scope>
    <source>
        <strain evidence="2 3">DSM 6986</strain>
    </source>
</reference>
<dbReference type="STRING" id="1192868.GCA_000304395_01976"/>
<comment type="caution">
    <text evidence="2">The sequence shown here is derived from an EMBL/GenBank/DDBJ whole genome shotgun (WGS) entry which is preliminary data.</text>
</comment>
<dbReference type="AlphaFoldDB" id="A0A316C3Y3"/>
<dbReference type="GO" id="GO:0004519">
    <property type="term" value="F:endonuclease activity"/>
    <property type="evidence" value="ECO:0007669"/>
    <property type="project" value="UniProtKB-KW"/>
</dbReference>
<dbReference type="GO" id="GO:0016020">
    <property type="term" value="C:membrane"/>
    <property type="evidence" value="ECO:0007669"/>
    <property type="project" value="GOC"/>
</dbReference>
<organism evidence="2 3">
    <name type="scientific">Pseudaminobacter salicylatoxidans</name>
    <dbReference type="NCBI Taxonomy" id="93369"/>
    <lineage>
        <taxon>Bacteria</taxon>
        <taxon>Pseudomonadati</taxon>
        <taxon>Pseudomonadota</taxon>
        <taxon>Alphaproteobacteria</taxon>
        <taxon>Hyphomicrobiales</taxon>
        <taxon>Phyllobacteriaceae</taxon>
        <taxon>Pseudaminobacter</taxon>
    </lineage>
</organism>
<evidence type="ECO:0000259" key="1">
    <source>
        <dbReference type="Pfam" id="PF03372"/>
    </source>
</evidence>
<gene>
    <name evidence="2" type="ORF">C7441_10515</name>
</gene>
<dbReference type="Proteomes" id="UP000245396">
    <property type="component" value="Unassembled WGS sequence"/>
</dbReference>
<keyword evidence="2" id="KW-0255">Endonuclease</keyword>
<dbReference type="GO" id="GO:0004527">
    <property type="term" value="F:exonuclease activity"/>
    <property type="evidence" value="ECO:0007669"/>
    <property type="project" value="UniProtKB-KW"/>
</dbReference>
<protein>
    <submittedName>
        <fullName evidence="2">Endonuclease/exonuclease/phosphatase family metal-dependent hydrolase</fullName>
    </submittedName>
</protein>
<sequence length="262" mass="28598">MVSTLRQERKSYRAETAVPHGEGLLIASYNVHKCVGTDGRFDPGRILSVIREINADVIALQEADERFGERAALLDLESLKRQSGLAAVRLPVPRKGHGWHGNVVLARDAEVTATHQIALPGVEPRGALMVDLTLPAGPLRVIAAHLGLLRRSRAQQVEALLSAAQAKDTRPTLLMGDLNEWRLGRRSSLLGLHPVFGPLHASVPSFPSRFPVWALDRVLANPHHLVSSVEIHDTPLARVASDHLPIKARINLNAMQEQTQAA</sequence>
<dbReference type="Gene3D" id="3.60.10.10">
    <property type="entry name" value="Endonuclease/exonuclease/phosphatase"/>
    <property type="match status" value="1"/>
</dbReference>
<proteinExistence type="predicted"/>
<evidence type="ECO:0000313" key="3">
    <source>
        <dbReference type="Proteomes" id="UP000245396"/>
    </source>
</evidence>
<evidence type="ECO:0000313" key="2">
    <source>
        <dbReference type="EMBL" id="PWJ84399.1"/>
    </source>
</evidence>
<dbReference type="InterPro" id="IPR051916">
    <property type="entry name" value="GPI-anchor_lipid_remodeler"/>
</dbReference>
<dbReference type="SUPFAM" id="SSF56219">
    <property type="entry name" value="DNase I-like"/>
    <property type="match status" value="1"/>
</dbReference>
<dbReference type="EMBL" id="QGGG01000005">
    <property type="protein sequence ID" value="PWJ84399.1"/>
    <property type="molecule type" value="Genomic_DNA"/>
</dbReference>
<dbReference type="InterPro" id="IPR036691">
    <property type="entry name" value="Endo/exonu/phosph_ase_sf"/>
</dbReference>
<keyword evidence="2" id="KW-0378">Hydrolase</keyword>
<dbReference type="Pfam" id="PF03372">
    <property type="entry name" value="Exo_endo_phos"/>
    <property type="match status" value="1"/>
</dbReference>